<dbReference type="KEGG" id="bam:Bamb_6387"/>
<dbReference type="AlphaFoldDB" id="Q0B1P2"/>
<dbReference type="CDD" id="cd00077">
    <property type="entry name" value="HDc"/>
    <property type="match status" value="1"/>
</dbReference>
<dbReference type="RefSeq" id="WP_011661258.1">
    <property type="nucleotide sequence ID" value="NC_008392.1"/>
</dbReference>
<gene>
    <name evidence="2" type="ordered locus">Bamb_6387</name>
</gene>
<dbReference type="eggNOG" id="COG2844">
    <property type="taxonomic scope" value="Bacteria"/>
</dbReference>
<dbReference type="PATRIC" id="fig|339670.21.peg.6275"/>
<proteinExistence type="predicted"/>
<accession>Q0B1P2</accession>
<dbReference type="GO" id="GO:0016787">
    <property type="term" value="F:hydrolase activity"/>
    <property type="evidence" value="ECO:0007669"/>
    <property type="project" value="UniProtKB-KW"/>
</dbReference>
<feature type="domain" description="HD" evidence="1">
    <location>
        <begin position="38"/>
        <end position="125"/>
    </location>
</feature>
<dbReference type="SUPFAM" id="SSF109604">
    <property type="entry name" value="HD-domain/PDEase-like"/>
    <property type="match status" value="1"/>
</dbReference>
<evidence type="ECO:0000259" key="1">
    <source>
        <dbReference type="Pfam" id="PF01966"/>
    </source>
</evidence>
<protein>
    <submittedName>
        <fullName evidence="2">Metal-dependent phosphohydrolase, HD subdomain protein</fullName>
    </submittedName>
</protein>
<dbReference type="Proteomes" id="UP000000662">
    <property type="component" value="Chromosome 3"/>
</dbReference>
<name>Q0B1P2_BURCM</name>
<evidence type="ECO:0000313" key="3">
    <source>
        <dbReference type="Proteomes" id="UP000000662"/>
    </source>
</evidence>
<dbReference type="InterPro" id="IPR006674">
    <property type="entry name" value="HD_domain"/>
</dbReference>
<dbReference type="PANTHER" id="PTHR35569:SF1">
    <property type="entry name" value="CYANAMIDE HYDRATASE DDI2-RELATED"/>
    <property type="match status" value="1"/>
</dbReference>
<organism evidence="2 3">
    <name type="scientific">Burkholderia ambifaria (strain ATCC BAA-244 / DSM 16087 / CCUG 44356 / LMG 19182 / AMMD)</name>
    <name type="common">Burkholderia cepacia (strain AMMD)</name>
    <dbReference type="NCBI Taxonomy" id="339670"/>
    <lineage>
        <taxon>Bacteria</taxon>
        <taxon>Pseudomonadati</taxon>
        <taxon>Pseudomonadota</taxon>
        <taxon>Betaproteobacteria</taxon>
        <taxon>Burkholderiales</taxon>
        <taxon>Burkholderiaceae</taxon>
        <taxon>Burkholderia</taxon>
        <taxon>Burkholderia cepacia complex</taxon>
    </lineage>
</organism>
<dbReference type="GeneID" id="93088705"/>
<dbReference type="Gene3D" id="1.10.3210.10">
    <property type="entry name" value="Hypothetical protein af1432"/>
    <property type="match status" value="1"/>
</dbReference>
<sequence length="218" mass="24247">MKEDTVQTNGSINAVIPDSQLAREVTQLIRDTEGELLFNHSTRVYLWGALLGARNNIAFDRELLYVAAMFHDIGLTSIYHESQLRFEVDGANAARDFLRSHRISEADIERVWTAVALHTTPGIPEHMHGEIALVQAGAGMDVAGRGFEQFTDEQRAAVVDAYPRGADFANKMIDAFYDGMKHRPGTTFGTFNDDFLAHKDPGFVRVDLCSVMLNSSWG</sequence>
<dbReference type="EMBL" id="CP000442">
    <property type="protein sequence ID" value="ABI91931.1"/>
    <property type="molecule type" value="Genomic_DNA"/>
</dbReference>
<reference evidence="2" key="1">
    <citation type="submission" date="2006-08" db="EMBL/GenBank/DDBJ databases">
        <title>Complete sequence of Chromosome 3 of Burkholderia cepacia AMMD.</title>
        <authorList>
            <consortium name="US DOE Joint Genome Institute"/>
            <person name="Copeland A."/>
            <person name="Lucas S."/>
            <person name="Lapidus A."/>
            <person name="Barry K."/>
            <person name="Detter J.C."/>
            <person name="Glavina del Rio T."/>
            <person name="Hammon N."/>
            <person name="Israni S."/>
            <person name="Pitluck S."/>
            <person name="Bruce D."/>
            <person name="Chain P."/>
            <person name="Malfatti S."/>
            <person name="Shin M."/>
            <person name="Vergez L."/>
            <person name="Schmutz J."/>
            <person name="Larimer F."/>
            <person name="Land M."/>
            <person name="Hauser L."/>
            <person name="Kyrpides N."/>
            <person name="Kim E."/>
            <person name="Parke J."/>
            <person name="Coenye T."/>
            <person name="Konstantinidis K."/>
            <person name="Ramette A."/>
            <person name="Tiedje J."/>
            <person name="Richardson P."/>
        </authorList>
    </citation>
    <scope>NUCLEOTIDE SEQUENCE</scope>
    <source>
        <strain evidence="2">AMMD</strain>
    </source>
</reference>
<dbReference type="PANTHER" id="PTHR35569">
    <property type="entry name" value="CYANAMIDE HYDRATASE DDI2-RELATED"/>
    <property type="match status" value="1"/>
</dbReference>
<dbReference type="Pfam" id="PF01966">
    <property type="entry name" value="HD"/>
    <property type="match status" value="1"/>
</dbReference>
<evidence type="ECO:0000313" key="2">
    <source>
        <dbReference type="EMBL" id="ABI91931.1"/>
    </source>
</evidence>
<dbReference type="InterPro" id="IPR003607">
    <property type="entry name" value="HD/PDEase_dom"/>
</dbReference>
<keyword evidence="3" id="KW-1185">Reference proteome</keyword>